<evidence type="ECO:0000313" key="1">
    <source>
        <dbReference type="EMBL" id="MBV7256011.1"/>
    </source>
</evidence>
<organism evidence="1 2">
    <name type="scientific">Pacificimonas pallii</name>
    <dbReference type="NCBI Taxonomy" id="2827236"/>
    <lineage>
        <taxon>Bacteria</taxon>
        <taxon>Pseudomonadati</taxon>
        <taxon>Pseudomonadota</taxon>
        <taxon>Alphaproteobacteria</taxon>
        <taxon>Sphingomonadales</taxon>
        <taxon>Sphingosinicellaceae</taxon>
        <taxon>Pacificimonas</taxon>
    </lineage>
</organism>
<gene>
    <name evidence="1" type="ORF">KCG44_04345</name>
</gene>
<name>A0ABS6SCG2_9SPHN</name>
<evidence type="ECO:0000313" key="2">
    <source>
        <dbReference type="Proteomes" id="UP000722336"/>
    </source>
</evidence>
<accession>A0ABS6SCG2</accession>
<reference evidence="1 2" key="1">
    <citation type="submission" date="2021-04" db="EMBL/GenBank/DDBJ databases">
        <authorList>
            <person name="Pira H."/>
            <person name="Risdian C."/>
            <person name="Wink J."/>
        </authorList>
    </citation>
    <scope>NUCLEOTIDE SEQUENCE [LARGE SCALE GENOMIC DNA]</scope>
    <source>
        <strain evidence="1 2">WHA3</strain>
    </source>
</reference>
<proteinExistence type="predicted"/>
<sequence length="308" mass="32741">MSDGWICERGIGETRFALVEDGEIAEAHIDRAGELRFGSVHQGRLTRKLGRGGEADIAGETVFLPAWPEGRTEGAAVPLRIEREAIPERGRARSAKAVMTDAAAAVPQAMTGDLEAAGWSNLIDDARTGVIAFNGGLLTIVPTPAGTTIDIDGSLAMEALALAGVQAAARAVRRLGITGSILIDVPGVEGKAARQRIAAAFDRLLPLPFERTGINGFGLLQVVRPRRRPSLMERAQNQAAATAALDLLRRAERAGAKHHLDLSAGQAVRDWLAARPALIEELFRRTGVAPTLNSKGHDPLWWGDVSAN</sequence>
<protein>
    <submittedName>
        <fullName evidence="1">Ribonuclease</fullName>
    </submittedName>
</protein>
<keyword evidence="2" id="KW-1185">Reference proteome</keyword>
<dbReference type="EMBL" id="JAGSPA010000001">
    <property type="protein sequence ID" value="MBV7256011.1"/>
    <property type="molecule type" value="Genomic_DNA"/>
</dbReference>
<dbReference type="Proteomes" id="UP000722336">
    <property type="component" value="Unassembled WGS sequence"/>
</dbReference>
<dbReference type="RefSeq" id="WP_218444441.1">
    <property type="nucleotide sequence ID" value="NZ_JAGSPA010000001.1"/>
</dbReference>
<comment type="caution">
    <text evidence="1">The sequence shown here is derived from an EMBL/GenBank/DDBJ whole genome shotgun (WGS) entry which is preliminary data.</text>
</comment>